<reference evidence="1" key="1">
    <citation type="submission" date="2020-05" db="EMBL/GenBank/DDBJ databases">
        <title>Large-scale comparative analyses of tick genomes elucidate their genetic diversity and vector capacities.</title>
        <authorList>
            <person name="Jia N."/>
            <person name="Wang J."/>
            <person name="Shi W."/>
            <person name="Du L."/>
            <person name="Sun Y."/>
            <person name="Zhan W."/>
            <person name="Jiang J."/>
            <person name="Wang Q."/>
            <person name="Zhang B."/>
            <person name="Ji P."/>
            <person name="Sakyi L.B."/>
            <person name="Cui X."/>
            <person name="Yuan T."/>
            <person name="Jiang B."/>
            <person name="Yang W."/>
            <person name="Lam T.T.-Y."/>
            <person name="Chang Q."/>
            <person name="Ding S."/>
            <person name="Wang X."/>
            <person name="Zhu J."/>
            <person name="Ruan X."/>
            <person name="Zhao L."/>
            <person name="Wei J."/>
            <person name="Que T."/>
            <person name="Du C."/>
            <person name="Cheng J."/>
            <person name="Dai P."/>
            <person name="Han X."/>
            <person name="Huang E."/>
            <person name="Gao Y."/>
            <person name="Liu J."/>
            <person name="Shao H."/>
            <person name="Ye R."/>
            <person name="Li L."/>
            <person name="Wei W."/>
            <person name="Wang X."/>
            <person name="Wang C."/>
            <person name="Yang T."/>
            <person name="Huo Q."/>
            <person name="Li W."/>
            <person name="Guo W."/>
            <person name="Chen H."/>
            <person name="Zhou L."/>
            <person name="Ni X."/>
            <person name="Tian J."/>
            <person name="Zhou Y."/>
            <person name="Sheng Y."/>
            <person name="Liu T."/>
            <person name="Pan Y."/>
            <person name="Xia L."/>
            <person name="Li J."/>
            <person name="Zhao F."/>
            <person name="Cao W."/>
        </authorList>
    </citation>
    <scope>NUCLEOTIDE SEQUENCE</scope>
    <source>
        <strain evidence="1">Dsil-2018</strain>
    </source>
</reference>
<evidence type="ECO:0000313" key="1">
    <source>
        <dbReference type="EMBL" id="KAH7980126.1"/>
    </source>
</evidence>
<name>A0ACB8E0S6_DERSI</name>
<evidence type="ECO:0000313" key="2">
    <source>
        <dbReference type="Proteomes" id="UP000821865"/>
    </source>
</evidence>
<comment type="caution">
    <text evidence="1">The sequence shown here is derived from an EMBL/GenBank/DDBJ whole genome shotgun (WGS) entry which is preliminary data.</text>
</comment>
<dbReference type="EMBL" id="CM023470">
    <property type="protein sequence ID" value="KAH7980126.1"/>
    <property type="molecule type" value="Genomic_DNA"/>
</dbReference>
<dbReference type="Proteomes" id="UP000821865">
    <property type="component" value="Chromosome 1"/>
</dbReference>
<gene>
    <name evidence="1" type="ORF">HPB49_013213</name>
</gene>
<protein>
    <submittedName>
        <fullName evidence="1">Uncharacterized protein</fullName>
    </submittedName>
</protein>
<accession>A0ACB8E0S6</accession>
<sequence length="1264" mass="140132">MEEEFRQHFRLSKRTVRSLCDELDPIIGCQRASGLSTERKVLCALRFFGTGSFRRSIGREEQIGMAQSAVSNTIHEVTEAIISVSARRKLVDFSLTPAAKDEANAAFALRGAIPGVLAYVDGTLIAIMKPEGLSPADTASFMSRKGYYAQNVMVVCNSELCILVVEPRLPGSGHDSCVWQHNRLCARLAAQLQPGEYMLGAQLRLVPGSAPSPGCPPEPLPSSLPRKRAGYQADILLARRMGNTNSALITFAGMHVPFSVYYQRLEFRCRPHKPRAHHCTICLQYEHRTCACPGNQRLCPTCSTPISQPDEPHSCSPWCLHCQGHHTPFAEICPVRMQRDEACANAAKKQRLLHRQQWKSLNTSQPPVKPSSPSSIPKVRASSSLLPTHAQWGGQHPRLTQVSPTPVIQPAPSAQPKPAEYHTPAPVKQDSPLQKPVHQLELGLTELTSRVTALTSLVEMQQKRIEAQDQRTSNLETLISNLTQSLDNLNSTINKAFNDAPGPMEDKNHPFKRTHPIPAASVGLAPKIKPATLLAPPNPSNNKHHGDHNNSVELPNGSLRKPHYLTLSYYKKQGIPKTSQATELCTPTPPRRYHHTTEANPPSDHADPHLMRLWRRRKRLLSRIRTQPNNIQLRHTLDILNTDILTHCSILETTNWNRICDSINSSLHTKSAWLILRSLLGPQPAPLPTIQKHLSEHGATSLLQQVTDIYIPPPLPSLYPEYTGPSNSGLDSPFTLPDLERALAQNKTGTTPGVKFTHLSLWTCARPSIPYFMTLSSPPSKTPAVDPDSTVTFLLFSALDKLSSDSGPRCPRPSRSPAEHLKVEFTLQSGLNLISEFLSRSGMQAAPEKSELLLLSATKYQRSVNPLLNLTLAGTPIPRTSSCRVLGFPLQDHSFSRAIQSTITTCHQVTHLVRRVVRRRGELLCLHRDRQLGRLSSSAQGHWLLQRAGIRPIDFPLYTPQRPLPSNLRCAPIPSNMTPHLHEGRRQARAHFHDPFPPDTVTCYVDAAYYQTHGSTACVTMPTPLGIPITSTAGPFSLPTSSLSLELAAIVHATHELTLLPPSPRYRICSDSMAAIRALRDNRLPDNLHDDLSDALSLLSPALVTVVWVPGHAGIIGNKLAHELAREINSRAPTIPWPCPPIADEAHFYKKTLKQHYKHLRHSLQTLPPPHPRLSTAQVRTLRAIQLNTLITPARLYLYRYRSDPSCPNCPSTYANVEHILFSCPAALQSPHYPNPPPPHWRVWLASAAFADQLAMVLLAEEYL</sequence>
<organism evidence="1 2">
    <name type="scientific">Dermacentor silvarum</name>
    <name type="common">Tick</name>
    <dbReference type="NCBI Taxonomy" id="543639"/>
    <lineage>
        <taxon>Eukaryota</taxon>
        <taxon>Metazoa</taxon>
        <taxon>Ecdysozoa</taxon>
        <taxon>Arthropoda</taxon>
        <taxon>Chelicerata</taxon>
        <taxon>Arachnida</taxon>
        <taxon>Acari</taxon>
        <taxon>Parasitiformes</taxon>
        <taxon>Ixodida</taxon>
        <taxon>Ixodoidea</taxon>
        <taxon>Ixodidae</taxon>
        <taxon>Rhipicephalinae</taxon>
        <taxon>Dermacentor</taxon>
    </lineage>
</organism>
<proteinExistence type="predicted"/>
<keyword evidence="2" id="KW-1185">Reference proteome</keyword>